<keyword evidence="3" id="KW-0648">Protein biosynthesis</keyword>
<evidence type="ECO:0000313" key="6">
    <source>
        <dbReference type="Proteomes" id="UP000194127"/>
    </source>
</evidence>
<dbReference type="PANTHER" id="PTHR10938:SF0">
    <property type="entry name" value="TRANSLATION INITIATION FACTOR IF-3, MITOCHONDRIAL"/>
    <property type="match status" value="1"/>
</dbReference>
<dbReference type="Proteomes" id="UP000194127">
    <property type="component" value="Unassembled WGS sequence"/>
</dbReference>
<keyword evidence="2" id="KW-0396">Initiation factor</keyword>
<comment type="similarity">
    <text evidence="1">Belongs to the IF-3 family.</text>
</comment>
<dbReference type="OrthoDB" id="21573at2759"/>
<dbReference type="GO" id="GO:0043022">
    <property type="term" value="F:ribosome binding"/>
    <property type="evidence" value="ECO:0007669"/>
    <property type="project" value="TreeGrafter"/>
</dbReference>
<proteinExistence type="inferred from homology"/>
<evidence type="ECO:0000256" key="4">
    <source>
        <dbReference type="SAM" id="MobiDB-lite"/>
    </source>
</evidence>
<protein>
    <recommendedName>
        <fullName evidence="7">Translation initiation factor 3 N-terminal domain-containing protein</fullName>
    </recommendedName>
</protein>
<organism evidence="5 6">
    <name type="scientific">Postia placenta MAD-698-R-SB12</name>
    <dbReference type="NCBI Taxonomy" id="670580"/>
    <lineage>
        <taxon>Eukaryota</taxon>
        <taxon>Fungi</taxon>
        <taxon>Dikarya</taxon>
        <taxon>Basidiomycota</taxon>
        <taxon>Agaricomycotina</taxon>
        <taxon>Agaricomycetes</taxon>
        <taxon>Polyporales</taxon>
        <taxon>Adustoporiaceae</taxon>
        <taxon>Rhodonia</taxon>
    </lineage>
</organism>
<evidence type="ECO:0000256" key="3">
    <source>
        <dbReference type="ARBA" id="ARBA00022917"/>
    </source>
</evidence>
<sequence length="262" mass="29255">MASTDPSAGASPIIQFQPPNILTLPGPSVRAACFHQTAYNLKLKVKPEVEVKPEGRPRNHDIPYRLVRLVNPDTSALEPPAPLTEVIARLDNKKEWVELVATKPEPIVKIIKGSDAFNKVKAQQEKKREKRPREEKEIQLTWGISSGDLEHKLSKVREELEAGNRVNLVYAHKKGHAKPTPQEMEARVQETVDLLADVGSEWKPRGGSQTIAVVYLQGHNDPAPLPVRPLKAKRVQKPPKWQRKKDDEVAPENSGAPDALCY</sequence>
<dbReference type="STRING" id="670580.A0A1X6MW72"/>
<dbReference type="GO" id="GO:0032790">
    <property type="term" value="P:ribosome disassembly"/>
    <property type="evidence" value="ECO:0007669"/>
    <property type="project" value="TreeGrafter"/>
</dbReference>
<accession>A0A1X6MW72</accession>
<dbReference type="Gene3D" id="3.30.110.10">
    <property type="entry name" value="Translation initiation factor 3 (IF-3), C-terminal domain"/>
    <property type="match status" value="1"/>
</dbReference>
<dbReference type="PANTHER" id="PTHR10938">
    <property type="entry name" value="TRANSLATION INITIATION FACTOR IF-3"/>
    <property type="match status" value="1"/>
</dbReference>
<feature type="compositionally biased region" description="Basic residues" evidence="4">
    <location>
        <begin position="230"/>
        <end position="243"/>
    </location>
</feature>
<dbReference type="GO" id="GO:0003743">
    <property type="term" value="F:translation initiation factor activity"/>
    <property type="evidence" value="ECO:0007669"/>
    <property type="project" value="UniProtKB-KW"/>
</dbReference>
<dbReference type="AlphaFoldDB" id="A0A1X6MW72"/>
<evidence type="ECO:0008006" key="7">
    <source>
        <dbReference type="Google" id="ProtNLM"/>
    </source>
</evidence>
<dbReference type="InterPro" id="IPR001288">
    <property type="entry name" value="Translation_initiation_fac_3"/>
</dbReference>
<keyword evidence="6" id="KW-1185">Reference proteome</keyword>
<reference evidence="5 6" key="1">
    <citation type="submission" date="2017-04" db="EMBL/GenBank/DDBJ databases">
        <title>Genome Sequence of the Model Brown-Rot Fungus Postia placenta SB12.</title>
        <authorList>
            <consortium name="DOE Joint Genome Institute"/>
            <person name="Gaskell J."/>
            <person name="Kersten P."/>
            <person name="Larrondo L.F."/>
            <person name="Canessa P."/>
            <person name="Martinez D."/>
            <person name="Hibbett D."/>
            <person name="Schmoll M."/>
            <person name="Kubicek C.P."/>
            <person name="Martinez A.T."/>
            <person name="Yadav J."/>
            <person name="Master E."/>
            <person name="Magnuson J.K."/>
            <person name="James T."/>
            <person name="Yaver D."/>
            <person name="Berka R."/>
            <person name="Labutti K."/>
            <person name="Lipzen A."/>
            <person name="Aerts A."/>
            <person name="Barry K."/>
            <person name="Henrissat B."/>
            <person name="Blanchette R."/>
            <person name="Grigoriev I."/>
            <person name="Cullen D."/>
        </authorList>
    </citation>
    <scope>NUCLEOTIDE SEQUENCE [LARGE SCALE GENOMIC DNA]</scope>
    <source>
        <strain evidence="5 6">MAD-698-R-SB12</strain>
    </source>
</reference>
<dbReference type="GO" id="GO:0005739">
    <property type="term" value="C:mitochondrion"/>
    <property type="evidence" value="ECO:0007669"/>
    <property type="project" value="TreeGrafter"/>
</dbReference>
<dbReference type="InterPro" id="IPR036788">
    <property type="entry name" value="T_IF-3_C_sf"/>
</dbReference>
<dbReference type="RefSeq" id="XP_024337284.1">
    <property type="nucleotide sequence ID" value="XM_024477060.1"/>
</dbReference>
<evidence type="ECO:0000256" key="1">
    <source>
        <dbReference type="ARBA" id="ARBA00005439"/>
    </source>
</evidence>
<gene>
    <name evidence="5" type="ORF">POSPLADRAFT_1035047</name>
</gene>
<dbReference type="SUPFAM" id="SSF55200">
    <property type="entry name" value="Translation initiation factor IF3, C-terminal domain"/>
    <property type="match status" value="1"/>
</dbReference>
<dbReference type="GO" id="GO:0070124">
    <property type="term" value="P:mitochondrial translational initiation"/>
    <property type="evidence" value="ECO:0007669"/>
    <property type="project" value="TreeGrafter"/>
</dbReference>
<dbReference type="EMBL" id="KZ110600">
    <property type="protein sequence ID" value="OSX60490.1"/>
    <property type="molecule type" value="Genomic_DNA"/>
</dbReference>
<feature type="region of interest" description="Disordered" evidence="4">
    <location>
        <begin position="219"/>
        <end position="262"/>
    </location>
</feature>
<name>A0A1X6MW72_9APHY</name>
<evidence type="ECO:0000256" key="2">
    <source>
        <dbReference type="ARBA" id="ARBA00022540"/>
    </source>
</evidence>
<dbReference type="GeneID" id="36322010"/>
<evidence type="ECO:0000313" key="5">
    <source>
        <dbReference type="EMBL" id="OSX60490.1"/>
    </source>
</evidence>